<evidence type="ECO:0000313" key="2">
    <source>
        <dbReference type="Proteomes" id="UP000076532"/>
    </source>
</evidence>
<accession>A0A167X9W7</accession>
<name>A0A167X9W7_9AGAM</name>
<dbReference type="AlphaFoldDB" id="A0A167X9W7"/>
<reference evidence="1 2" key="1">
    <citation type="journal article" date="2016" name="Mol. Biol. Evol.">
        <title>Comparative Genomics of Early-Diverging Mushroom-Forming Fungi Provides Insights into the Origins of Lignocellulose Decay Capabilities.</title>
        <authorList>
            <person name="Nagy L.G."/>
            <person name="Riley R."/>
            <person name="Tritt A."/>
            <person name="Adam C."/>
            <person name="Daum C."/>
            <person name="Floudas D."/>
            <person name="Sun H."/>
            <person name="Yadav J.S."/>
            <person name="Pangilinan J."/>
            <person name="Larsson K.H."/>
            <person name="Matsuura K."/>
            <person name="Barry K."/>
            <person name="Labutti K."/>
            <person name="Kuo R."/>
            <person name="Ohm R.A."/>
            <person name="Bhattacharya S.S."/>
            <person name="Shirouzu T."/>
            <person name="Yoshinaga Y."/>
            <person name="Martin F.M."/>
            <person name="Grigoriev I.V."/>
            <person name="Hibbett D.S."/>
        </authorList>
    </citation>
    <scope>NUCLEOTIDE SEQUENCE [LARGE SCALE GENOMIC DNA]</scope>
    <source>
        <strain evidence="1 2">CBS 109695</strain>
    </source>
</reference>
<organism evidence="1 2">
    <name type="scientific">Athelia psychrophila</name>
    <dbReference type="NCBI Taxonomy" id="1759441"/>
    <lineage>
        <taxon>Eukaryota</taxon>
        <taxon>Fungi</taxon>
        <taxon>Dikarya</taxon>
        <taxon>Basidiomycota</taxon>
        <taxon>Agaricomycotina</taxon>
        <taxon>Agaricomycetes</taxon>
        <taxon>Agaricomycetidae</taxon>
        <taxon>Atheliales</taxon>
        <taxon>Atheliaceae</taxon>
        <taxon>Athelia</taxon>
    </lineage>
</organism>
<dbReference type="Proteomes" id="UP000076532">
    <property type="component" value="Unassembled WGS sequence"/>
</dbReference>
<proteinExistence type="predicted"/>
<sequence>MVMHLAMDMIRFCTWEATGFIITTHDDVLGVQYAAQRKRTNTHGSLTLKSFHAPTSFIPPSPVPHL</sequence>
<protein>
    <submittedName>
        <fullName evidence="1">Uncharacterized protein</fullName>
    </submittedName>
</protein>
<keyword evidence="2" id="KW-1185">Reference proteome</keyword>
<evidence type="ECO:0000313" key="1">
    <source>
        <dbReference type="EMBL" id="KZP06986.1"/>
    </source>
</evidence>
<dbReference type="EMBL" id="KV417766">
    <property type="protein sequence ID" value="KZP06986.1"/>
    <property type="molecule type" value="Genomic_DNA"/>
</dbReference>
<gene>
    <name evidence="1" type="ORF">FIBSPDRAFT_966013</name>
</gene>